<feature type="region of interest" description="Disordered" evidence="1">
    <location>
        <begin position="40"/>
        <end position="66"/>
    </location>
</feature>
<proteinExistence type="predicted"/>
<feature type="region of interest" description="Disordered" evidence="1">
    <location>
        <begin position="1"/>
        <end position="21"/>
    </location>
</feature>
<gene>
    <name evidence="2" type="ORF">LSALG_LOCUS39922</name>
</gene>
<evidence type="ECO:0000313" key="3">
    <source>
        <dbReference type="Proteomes" id="UP001177003"/>
    </source>
</evidence>
<keyword evidence="3" id="KW-1185">Reference proteome</keyword>
<protein>
    <submittedName>
        <fullName evidence="2">Uncharacterized protein</fullName>
    </submittedName>
</protein>
<feature type="compositionally biased region" description="Polar residues" evidence="1">
    <location>
        <begin position="7"/>
        <end position="18"/>
    </location>
</feature>
<organism evidence="2 3">
    <name type="scientific">Lactuca saligna</name>
    <name type="common">Willowleaf lettuce</name>
    <dbReference type="NCBI Taxonomy" id="75948"/>
    <lineage>
        <taxon>Eukaryota</taxon>
        <taxon>Viridiplantae</taxon>
        <taxon>Streptophyta</taxon>
        <taxon>Embryophyta</taxon>
        <taxon>Tracheophyta</taxon>
        <taxon>Spermatophyta</taxon>
        <taxon>Magnoliopsida</taxon>
        <taxon>eudicotyledons</taxon>
        <taxon>Gunneridae</taxon>
        <taxon>Pentapetalae</taxon>
        <taxon>asterids</taxon>
        <taxon>campanulids</taxon>
        <taxon>Asterales</taxon>
        <taxon>Asteraceae</taxon>
        <taxon>Cichorioideae</taxon>
        <taxon>Cichorieae</taxon>
        <taxon>Lactucinae</taxon>
        <taxon>Lactuca</taxon>
    </lineage>
</organism>
<evidence type="ECO:0000256" key="1">
    <source>
        <dbReference type="SAM" id="MobiDB-lite"/>
    </source>
</evidence>
<dbReference type="AlphaFoldDB" id="A0AA36EMR7"/>
<dbReference type="EMBL" id="OX465085">
    <property type="protein sequence ID" value="CAI9301363.1"/>
    <property type="molecule type" value="Genomic_DNA"/>
</dbReference>
<name>A0AA36EMR7_LACSI</name>
<sequence length="146" mass="15917">MKAILDDSSSTDGPTSKSPETEIFVDRLSQVGLCYRSGTEKKVDARKNKKSGKKSGGSSVSRANMYLPPMPLKEPISVLKNFDIRSHEIPEVVCFLWLCYSCLKFLGESPATRSCSQTLPPSLNSAPNAKEMIVGTRQNGTSSTIQ</sequence>
<evidence type="ECO:0000313" key="2">
    <source>
        <dbReference type="EMBL" id="CAI9301363.1"/>
    </source>
</evidence>
<dbReference type="Proteomes" id="UP001177003">
    <property type="component" value="Chromosome 9"/>
</dbReference>
<reference evidence="2" key="1">
    <citation type="submission" date="2023-04" db="EMBL/GenBank/DDBJ databases">
        <authorList>
            <person name="Vijverberg K."/>
            <person name="Xiong W."/>
            <person name="Schranz E."/>
        </authorList>
    </citation>
    <scope>NUCLEOTIDE SEQUENCE</scope>
</reference>
<accession>A0AA36EMR7</accession>